<reference evidence="1 2" key="1">
    <citation type="submission" date="2019-02" db="EMBL/GenBank/DDBJ databases">
        <title>Deep-cultivation of Planctomycetes and their phenomic and genomic characterization uncovers novel biology.</title>
        <authorList>
            <person name="Wiegand S."/>
            <person name="Jogler M."/>
            <person name="Boedeker C."/>
            <person name="Pinto D."/>
            <person name="Vollmers J."/>
            <person name="Rivas-Marin E."/>
            <person name="Kohn T."/>
            <person name="Peeters S.H."/>
            <person name="Heuer A."/>
            <person name="Rast P."/>
            <person name="Oberbeckmann S."/>
            <person name="Bunk B."/>
            <person name="Jeske O."/>
            <person name="Meyerdierks A."/>
            <person name="Storesund J.E."/>
            <person name="Kallscheuer N."/>
            <person name="Luecker S."/>
            <person name="Lage O.M."/>
            <person name="Pohl T."/>
            <person name="Merkel B.J."/>
            <person name="Hornburger P."/>
            <person name="Mueller R.-W."/>
            <person name="Bruemmer F."/>
            <person name="Labrenz M."/>
            <person name="Spormann A.M."/>
            <person name="Op Den Camp H."/>
            <person name="Overmann J."/>
            <person name="Amann R."/>
            <person name="Jetten M.S.M."/>
            <person name="Mascher T."/>
            <person name="Medema M.H."/>
            <person name="Devos D.P."/>
            <person name="Kaster A.-K."/>
            <person name="Ovreas L."/>
            <person name="Rohde M."/>
            <person name="Galperin M.Y."/>
            <person name="Jogler C."/>
        </authorList>
    </citation>
    <scope>NUCLEOTIDE SEQUENCE [LARGE SCALE GENOMIC DNA]</scope>
    <source>
        <strain evidence="1 2">KOR42</strain>
    </source>
</reference>
<evidence type="ECO:0000313" key="1">
    <source>
        <dbReference type="EMBL" id="TWT49862.1"/>
    </source>
</evidence>
<keyword evidence="2" id="KW-1185">Reference proteome</keyword>
<sequence length="75" mass="8661">MRTFLELREFCSTRPDCKMVSAQEFIDLMMSHAEFERADEPEANLLGLIDRVTGGRVFVRAEEIDVLRGSFLHLN</sequence>
<protein>
    <submittedName>
        <fullName evidence="1">Uncharacterized protein</fullName>
    </submittedName>
</protein>
<dbReference type="EMBL" id="SIHI01000017">
    <property type="protein sequence ID" value="TWT49862.1"/>
    <property type="molecule type" value="Genomic_DNA"/>
</dbReference>
<gene>
    <name evidence="1" type="ORF">KOR42_38140</name>
</gene>
<comment type="caution">
    <text evidence="1">The sequence shown here is derived from an EMBL/GenBank/DDBJ whole genome shotgun (WGS) entry which is preliminary data.</text>
</comment>
<accession>A0A5C5WJ50</accession>
<proteinExistence type="predicted"/>
<name>A0A5C5WJ50_9PLAN</name>
<organism evidence="1 2">
    <name type="scientific">Thalassoglobus neptunius</name>
    <dbReference type="NCBI Taxonomy" id="1938619"/>
    <lineage>
        <taxon>Bacteria</taxon>
        <taxon>Pseudomonadati</taxon>
        <taxon>Planctomycetota</taxon>
        <taxon>Planctomycetia</taxon>
        <taxon>Planctomycetales</taxon>
        <taxon>Planctomycetaceae</taxon>
        <taxon>Thalassoglobus</taxon>
    </lineage>
</organism>
<evidence type="ECO:0000313" key="2">
    <source>
        <dbReference type="Proteomes" id="UP000317243"/>
    </source>
</evidence>
<dbReference type="AlphaFoldDB" id="A0A5C5WJ50"/>
<dbReference type="Proteomes" id="UP000317243">
    <property type="component" value="Unassembled WGS sequence"/>
</dbReference>